<evidence type="ECO:0000256" key="1">
    <source>
        <dbReference type="SAM" id="MobiDB-lite"/>
    </source>
</evidence>
<feature type="compositionally biased region" description="Acidic residues" evidence="1">
    <location>
        <begin position="76"/>
        <end position="86"/>
    </location>
</feature>
<dbReference type="OrthoDB" id="5995380at2759"/>
<comment type="caution">
    <text evidence="2">The sequence shown here is derived from an EMBL/GenBank/DDBJ whole genome shotgun (WGS) entry which is preliminary data.</text>
</comment>
<name>A0A9X0CXF9_9CNID</name>
<accession>A0A9X0CXF9</accession>
<keyword evidence="3" id="KW-1185">Reference proteome</keyword>
<reference evidence="2" key="1">
    <citation type="submission" date="2023-01" db="EMBL/GenBank/DDBJ databases">
        <title>Genome assembly of the deep-sea coral Lophelia pertusa.</title>
        <authorList>
            <person name="Herrera S."/>
            <person name="Cordes E."/>
        </authorList>
    </citation>
    <scope>NUCLEOTIDE SEQUENCE</scope>
    <source>
        <strain evidence="2">USNM1676648</strain>
        <tissue evidence="2">Polyp</tissue>
    </source>
</reference>
<proteinExistence type="predicted"/>
<sequence>MEKDMSEHSKRVEQTRDAVKERKKICLERGLVEQACIDCIRDVFSPLPVIAELASGSIDDNSVSTMFTPPQSEKGAEDDDDEDNDQELFITPKTPTYFPSFDDTPYSCPRSPLPLARTPRKRPRLAQSQSSRGQKKIPSFFLSQRN</sequence>
<gene>
    <name evidence="2" type="ORF">OS493_015334</name>
</gene>
<dbReference type="AlphaFoldDB" id="A0A9X0CXF9"/>
<evidence type="ECO:0000313" key="3">
    <source>
        <dbReference type="Proteomes" id="UP001163046"/>
    </source>
</evidence>
<organism evidence="2 3">
    <name type="scientific">Desmophyllum pertusum</name>
    <dbReference type="NCBI Taxonomy" id="174260"/>
    <lineage>
        <taxon>Eukaryota</taxon>
        <taxon>Metazoa</taxon>
        <taxon>Cnidaria</taxon>
        <taxon>Anthozoa</taxon>
        <taxon>Hexacorallia</taxon>
        <taxon>Scleractinia</taxon>
        <taxon>Caryophylliina</taxon>
        <taxon>Caryophylliidae</taxon>
        <taxon>Desmophyllum</taxon>
    </lineage>
</organism>
<protein>
    <submittedName>
        <fullName evidence="2">Uncharacterized protein</fullName>
    </submittedName>
</protein>
<feature type="compositionally biased region" description="Polar residues" evidence="1">
    <location>
        <begin position="58"/>
        <end position="71"/>
    </location>
</feature>
<evidence type="ECO:0000313" key="2">
    <source>
        <dbReference type="EMBL" id="KAJ7379542.1"/>
    </source>
</evidence>
<feature type="region of interest" description="Disordered" evidence="1">
    <location>
        <begin position="58"/>
        <end position="146"/>
    </location>
</feature>
<dbReference type="EMBL" id="MU826357">
    <property type="protein sequence ID" value="KAJ7379542.1"/>
    <property type="molecule type" value="Genomic_DNA"/>
</dbReference>
<dbReference type="Proteomes" id="UP001163046">
    <property type="component" value="Unassembled WGS sequence"/>
</dbReference>